<keyword evidence="4" id="KW-0547">Nucleotide-binding</keyword>
<feature type="transmembrane region" description="Helical" evidence="7">
    <location>
        <begin position="161"/>
        <end position="182"/>
    </location>
</feature>
<organism evidence="9">
    <name type="scientific">uncultured Sphingomonas sp</name>
    <dbReference type="NCBI Taxonomy" id="158754"/>
    <lineage>
        <taxon>Bacteria</taxon>
        <taxon>Pseudomonadati</taxon>
        <taxon>Pseudomonadota</taxon>
        <taxon>Alphaproteobacteria</taxon>
        <taxon>Sphingomonadales</taxon>
        <taxon>Sphingomonadaceae</taxon>
        <taxon>Sphingomonas</taxon>
        <taxon>environmental samples</taxon>
    </lineage>
</organism>
<protein>
    <recommendedName>
        <fullName evidence="2">histidine kinase</fullName>
        <ecNumber evidence="2">2.7.13.3</ecNumber>
    </recommendedName>
</protein>
<evidence type="ECO:0000259" key="8">
    <source>
        <dbReference type="PROSITE" id="PS50109"/>
    </source>
</evidence>
<evidence type="ECO:0000256" key="3">
    <source>
        <dbReference type="ARBA" id="ARBA00022679"/>
    </source>
</evidence>
<feature type="domain" description="Histidine kinase" evidence="8">
    <location>
        <begin position="480"/>
        <end position="683"/>
    </location>
</feature>
<evidence type="ECO:0000256" key="4">
    <source>
        <dbReference type="ARBA" id="ARBA00022741"/>
    </source>
</evidence>
<feature type="transmembrane region" description="Helical" evidence="7">
    <location>
        <begin position="35"/>
        <end position="53"/>
    </location>
</feature>
<evidence type="ECO:0000256" key="5">
    <source>
        <dbReference type="ARBA" id="ARBA00022777"/>
    </source>
</evidence>
<keyword evidence="7" id="KW-0812">Transmembrane</keyword>
<keyword evidence="7" id="KW-1133">Transmembrane helix</keyword>
<dbReference type="GO" id="GO:0004673">
    <property type="term" value="F:protein histidine kinase activity"/>
    <property type="evidence" value="ECO:0007669"/>
    <property type="project" value="UniProtKB-EC"/>
</dbReference>
<feature type="transmembrane region" description="Helical" evidence="7">
    <location>
        <begin position="6"/>
        <end position="23"/>
    </location>
</feature>
<dbReference type="EC" id="2.7.13.3" evidence="2"/>
<comment type="catalytic activity">
    <reaction evidence="1">
        <text>ATP + protein L-histidine = ADP + protein N-phospho-L-histidine.</text>
        <dbReference type="EC" id="2.7.13.3"/>
    </reaction>
</comment>
<dbReference type="PANTHER" id="PTHR44936:SF10">
    <property type="entry name" value="SENSOR PROTEIN RSTB"/>
    <property type="match status" value="1"/>
</dbReference>
<dbReference type="Pfam" id="PF02518">
    <property type="entry name" value="HATPase_c"/>
    <property type="match status" value="1"/>
</dbReference>
<dbReference type="SUPFAM" id="SSF55781">
    <property type="entry name" value="GAF domain-like"/>
    <property type="match status" value="1"/>
</dbReference>
<evidence type="ECO:0000313" key="9">
    <source>
        <dbReference type="EMBL" id="CAA9527215.1"/>
    </source>
</evidence>
<dbReference type="InterPro" id="IPR004358">
    <property type="entry name" value="Sig_transdc_His_kin-like_C"/>
</dbReference>
<dbReference type="Gene3D" id="3.30.450.40">
    <property type="match status" value="1"/>
</dbReference>
<keyword evidence="5 9" id="KW-0418">Kinase</keyword>
<keyword evidence="6" id="KW-0067">ATP-binding</keyword>
<dbReference type="InterPro" id="IPR003594">
    <property type="entry name" value="HATPase_dom"/>
</dbReference>
<evidence type="ECO:0000256" key="1">
    <source>
        <dbReference type="ARBA" id="ARBA00000085"/>
    </source>
</evidence>
<keyword evidence="3" id="KW-0808">Transferase</keyword>
<dbReference type="AlphaFoldDB" id="A0A6J4TLQ5"/>
<evidence type="ECO:0000256" key="2">
    <source>
        <dbReference type="ARBA" id="ARBA00012438"/>
    </source>
</evidence>
<dbReference type="GO" id="GO:0005524">
    <property type="term" value="F:ATP binding"/>
    <property type="evidence" value="ECO:0007669"/>
    <property type="project" value="UniProtKB-KW"/>
</dbReference>
<dbReference type="EMBL" id="CADCWB010000193">
    <property type="protein sequence ID" value="CAA9527215.1"/>
    <property type="molecule type" value="Genomic_DNA"/>
</dbReference>
<dbReference type="InterPro" id="IPR003018">
    <property type="entry name" value="GAF"/>
</dbReference>
<dbReference type="InterPro" id="IPR029016">
    <property type="entry name" value="GAF-like_dom_sf"/>
</dbReference>
<dbReference type="PRINTS" id="PR00344">
    <property type="entry name" value="BCTRLSENSOR"/>
</dbReference>
<dbReference type="Gene3D" id="3.30.565.10">
    <property type="entry name" value="Histidine kinase-like ATPase, C-terminal domain"/>
    <property type="match status" value="1"/>
</dbReference>
<feature type="transmembrane region" description="Helical" evidence="7">
    <location>
        <begin position="253"/>
        <end position="274"/>
    </location>
</feature>
<dbReference type="SUPFAM" id="SSF55874">
    <property type="entry name" value="ATPase domain of HSP90 chaperone/DNA topoisomerase II/histidine kinase"/>
    <property type="match status" value="1"/>
</dbReference>
<feature type="transmembrane region" description="Helical" evidence="7">
    <location>
        <begin position="188"/>
        <end position="207"/>
    </location>
</feature>
<dbReference type="PROSITE" id="PS50109">
    <property type="entry name" value="HIS_KIN"/>
    <property type="match status" value="1"/>
</dbReference>
<dbReference type="Pfam" id="PF01590">
    <property type="entry name" value="GAF"/>
    <property type="match status" value="1"/>
</dbReference>
<dbReference type="InterPro" id="IPR050980">
    <property type="entry name" value="2C_sensor_his_kinase"/>
</dbReference>
<keyword evidence="7" id="KW-0472">Membrane</keyword>
<dbReference type="InterPro" id="IPR014265">
    <property type="entry name" value="XrtA/PrsK"/>
</dbReference>
<dbReference type="NCBIfam" id="TIGR02916">
    <property type="entry name" value="PEP_his_kin"/>
    <property type="match status" value="1"/>
</dbReference>
<evidence type="ECO:0000256" key="7">
    <source>
        <dbReference type="SAM" id="Phobius"/>
    </source>
</evidence>
<dbReference type="PANTHER" id="PTHR44936">
    <property type="entry name" value="SENSOR PROTEIN CREC"/>
    <property type="match status" value="1"/>
</dbReference>
<dbReference type="InterPro" id="IPR036890">
    <property type="entry name" value="HATPase_C_sf"/>
</dbReference>
<feature type="transmembrane region" description="Helical" evidence="7">
    <location>
        <begin position="94"/>
        <end position="115"/>
    </location>
</feature>
<gene>
    <name evidence="9" type="ORF">AVDCRST_MAG62-1557</name>
</gene>
<evidence type="ECO:0000256" key="6">
    <source>
        <dbReference type="ARBA" id="ARBA00022840"/>
    </source>
</evidence>
<dbReference type="InterPro" id="IPR005467">
    <property type="entry name" value="His_kinase_dom"/>
</dbReference>
<proteinExistence type="predicted"/>
<reference evidence="9" key="1">
    <citation type="submission" date="2020-02" db="EMBL/GenBank/DDBJ databases">
        <authorList>
            <person name="Meier V. D."/>
        </authorList>
    </citation>
    <scope>NUCLEOTIDE SEQUENCE</scope>
    <source>
        <strain evidence="9">AVDCRST_MAG62</strain>
    </source>
</reference>
<feature type="transmembrane region" description="Helical" evidence="7">
    <location>
        <begin position="228"/>
        <end position="247"/>
    </location>
</feature>
<dbReference type="SMART" id="SM00387">
    <property type="entry name" value="HATPase_c"/>
    <property type="match status" value="1"/>
</dbReference>
<feature type="transmembrane region" description="Helical" evidence="7">
    <location>
        <begin position="127"/>
        <end position="149"/>
    </location>
</feature>
<name>A0A6J4TLQ5_9SPHN</name>
<accession>A0A6J4TLQ5</accession>
<sequence>MSALLSFWSHALAALLFATLLIWQLRVGVRAPAQRLLLAGLLMTTAWAWLGAIQPHGMLTDHAETARNLLWVGLLYSLAAAARDEGYHLHGVRLVYFAVAAVLGLQFIVGLLPLLTPETIQPKILTATSSILRLAATGGALVLVHNLYGQAAPASRTSIRLVMLALALTWVYDLNLYTLAYLNRAATGSLYDARGAFIALTAPLFALGMQQSEGWRVRLSRAATFQSLSLLAICSYFVLMASLATVLEDSSWHWTRALAVLALAGMTVAAIVLLPSPRARGWLKVKAAKHLFEHRYDYRTEWLRFADTLGRSAPDAPPLAERVIKALADIVDAPAGLLLTPEDGGVRVGASWNWATRPPRIGTRGELEALWAELAPDGRVLELDAMRVGAGSDRDRKVAVPQPMLDEERLWTGVPLIHHDKVIGLVLLSAPDLRRGLDWEDFDLLRTAGRQAASSLAEAHGQQALMDAQRFEEFNRRFAFILHDIKNLVSQLSLVTRNAERHADNPEFRADMIATLKGSVGKMNDLLARLAPKAGTSAAPTTGLFPLRPVLSAAVAAKRRGHEVRLLGTTGLMVRGDAAGLEQALGHLIQNAVDASAADQPVTVKVSSGADQVNIEIIDKGCGMDAEFVRARLFQPFASTKQAGFGIGAYEARALLLAMGGELAVESRPGAGTRFTIHLPAAGAMPESLTA</sequence>